<keyword evidence="3" id="KW-0645">Protease</keyword>
<reference evidence="12" key="1">
    <citation type="submission" date="2018-05" db="EMBL/GenBank/DDBJ databases">
        <authorList>
            <person name="Lanie J.A."/>
            <person name="Ng W.-L."/>
            <person name="Kazmierczak K.M."/>
            <person name="Andrzejewski T.M."/>
            <person name="Davidsen T.M."/>
            <person name="Wayne K.J."/>
            <person name="Tettelin H."/>
            <person name="Glass J.I."/>
            <person name="Rusch D."/>
            <person name="Podicherti R."/>
            <person name="Tsui H.-C.T."/>
            <person name="Winkler M.E."/>
        </authorList>
    </citation>
    <scope>NUCLEOTIDE SEQUENCE</scope>
</reference>
<evidence type="ECO:0000256" key="3">
    <source>
        <dbReference type="ARBA" id="ARBA00022670"/>
    </source>
</evidence>
<dbReference type="CDD" id="cd06163">
    <property type="entry name" value="S2P-M50_PDZ_RseP-like"/>
    <property type="match status" value="1"/>
</dbReference>
<keyword evidence="9 10" id="KW-0472">Membrane</keyword>
<evidence type="ECO:0000256" key="10">
    <source>
        <dbReference type="SAM" id="Phobius"/>
    </source>
</evidence>
<dbReference type="SUPFAM" id="SSF50156">
    <property type="entry name" value="PDZ domain-like"/>
    <property type="match status" value="1"/>
</dbReference>
<evidence type="ECO:0000256" key="9">
    <source>
        <dbReference type="ARBA" id="ARBA00023136"/>
    </source>
</evidence>
<protein>
    <recommendedName>
        <fullName evidence="11">PDZ domain-containing protein</fullName>
    </recommendedName>
</protein>
<feature type="domain" description="PDZ" evidence="11">
    <location>
        <begin position="166"/>
        <end position="196"/>
    </location>
</feature>
<evidence type="ECO:0000256" key="2">
    <source>
        <dbReference type="ARBA" id="ARBA00004141"/>
    </source>
</evidence>
<feature type="transmembrane region" description="Helical" evidence="10">
    <location>
        <begin position="362"/>
        <end position="381"/>
    </location>
</feature>
<dbReference type="GO" id="GO:0004222">
    <property type="term" value="F:metalloendopeptidase activity"/>
    <property type="evidence" value="ECO:0007669"/>
    <property type="project" value="InterPro"/>
</dbReference>
<dbReference type="PANTHER" id="PTHR42837">
    <property type="entry name" value="REGULATOR OF SIGMA-E PROTEASE RSEP"/>
    <property type="match status" value="1"/>
</dbReference>
<evidence type="ECO:0000256" key="4">
    <source>
        <dbReference type="ARBA" id="ARBA00022692"/>
    </source>
</evidence>
<organism evidence="12">
    <name type="scientific">marine metagenome</name>
    <dbReference type="NCBI Taxonomy" id="408172"/>
    <lineage>
        <taxon>unclassified sequences</taxon>
        <taxon>metagenomes</taxon>
        <taxon>ecological metagenomes</taxon>
    </lineage>
</organism>
<evidence type="ECO:0000256" key="1">
    <source>
        <dbReference type="ARBA" id="ARBA00001947"/>
    </source>
</evidence>
<evidence type="ECO:0000256" key="5">
    <source>
        <dbReference type="ARBA" id="ARBA00022801"/>
    </source>
</evidence>
<proteinExistence type="predicted"/>
<dbReference type="PANTHER" id="PTHR42837:SF2">
    <property type="entry name" value="MEMBRANE METALLOPROTEASE ARASP2, CHLOROPLASTIC-RELATED"/>
    <property type="match status" value="1"/>
</dbReference>
<feature type="transmembrane region" description="Helical" evidence="10">
    <location>
        <begin position="6"/>
        <end position="25"/>
    </location>
</feature>
<keyword evidence="8" id="KW-0482">Metalloprotease</keyword>
<dbReference type="CDD" id="cd23081">
    <property type="entry name" value="cpPDZ_EcRseP-like"/>
    <property type="match status" value="1"/>
</dbReference>
<dbReference type="NCBIfam" id="TIGR00054">
    <property type="entry name" value="RIP metalloprotease RseP"/>
    <property type="match status" value="1"/>
</dbReference>
<feature type="transmembrane region" description="Helical" evidence="10">
    <location>
        <begin position="90"/>
        <end position="107"/>
    </location>
</feature>
<dbReference type="Pfam" id="PF17820">
    <property type="entry name" value="PDZ_6"/>
    <property type="match status" value="1"/>
</dbReference>
<dbReference type="AlphaFoldDB" id="A0A381UDE1"/>
<keyword evidence="4 10" id="KW-0812">Transmembrane</keyword>
<feature type="transmembrane region" description="Helical" evidence="10">
    <location>
        <begin position="127"/>
        <end position="152"/>
    </location>
</feature>
<evidence type="ECO:0000256" key="8">
    <source>
        <dbReference type="ARBA" id="ARBA00023049"/>
    </source>
</evidence>
<dbReference type="InterPro" id="IPR036034">
    <property type="entry name" value="PDZ_sf"/>
</dbReference>
<comment type="cofactor">
    <cofactor evidence="1">
        <name>Zn(2+)</name>
        <dbReference type="ChEBI" id="CHEBI:29105"/>
    </cofactor>
</comment>
<dbReference type="PROSITE" id="PS50106">
    <property type="entry name" value="PDZ"/>
    <property type="match status" value="1"/>
</dbReference>
<keyword evidence="7 10" id="KW-1133">Transmembrane helix</keyword>
<accession>A0A381UDE1</accession>
<dbReference type="SMART" id="SM00228">
    <property type="entry name" value="PDZ"/>
    <property type="match status" value="1"/>
</dbReference>
<dbReference type="InterPro" id="IPR008915">
    <property type="entry name" value="Peptidase_M50"/>
</dbReference>
<evidence type="ECO:0000256" key="7">
    <source>
        <dbReference type="ARBA" id="ARBA00022989"/>
    </source>
</evidence>
<dbReference type="Gene3D" id="2.30.42.10">
    <property type="match status" value="1"/>
</dbReference>
<dbReference type="GO" id="GO:0016020">
    <property type="term" value="C:membrane"/>
    <property type="evidence" value="ECO:0007669"/>
    <property type="project" value="UniProtKB-SubCell"/>
</dbReference>
<feature type="transmembrane region" description="Helical" evidence="10">
    <location>
        <begin position="313"/>
        <end position="333"/>
    </location>
</feature>
<dbReference type="GO" id="GO:0006508">
    <property type="term" value="P:proteolysis"/>
    <property type="evidence" value="ECO:0007669"/>
    <property type="project" value="UniProtKB-KW"/>
</dbReference>
<keyword evidence="5" id="KW-0378">Hydrolase</keyword>
<evidence type="ECO:0000259" key="11">
    <source>
        <dbReference type="PROSITE" id="PS50106"/>
    </source>
</evidence>
<evidence type="ECO:0000313" key="12">
    <source>
        <dbReference type="EMBL" id="SVA26226.1"/>
    </source>
</evidence>
<dbReference type="EMBL" id="UINC01006221">
    <property type="protein sequence ID" value="SVA26226.1"/>
    <property type="molecule type" value="Genomic_DNA"/>
</dbReference>
<dbReference type="InterPro" id="IPR041489">
    <property type="entry name" value="PDZ_6"/>
</dbReference>
<dbReference type="InterPro" id="IPR001478">
    <property type="entry name" value="PDZ"/>
</dbReference>
<dbReference type="InterPro" id="IPR004387">
    <property type="entry name" value="Pept_M50_Zn"/>
</dbReference>
<dbReference type="Pfam" id="PF02163">
    <property type="entry name" value="Peptidase_M50"/>
    <property type="match status" value="2"/>
</dbReference>
<comment type="subcellular location">
    <subcellularLocation>
        <location evidence="2">Membrane</location>
        <topology evidence="2">Multi-pass membrane protein</topology>
    </subcellularLocation>
</comment>
<evidence type="ECO:0000256" key="6">
    <source>
        <dbReference type="ARBA" id="ARBA00022833"/>
    </source>
</evidence>
<sequence length="389" mass="43159">MTFIWATILTLGLLIFIHELGHYLASRSVGVRVERFSIGIPPRFISMISEDNGWLFRIYFYKWIDGRLNWSPIVEKIINRPGKIGSNTEYVLALIPIGGYVKMAGIIDESMDTNISYEPDELMSKPLWAKLWVMSAGVIMNIVLAFFLFSVIGYAQGMPELLNEPIVAELQEDKPAQHAGIQPGDRIILINGSSIKTWDDLTSTIHALPNTEISLTILREKVEIDMIMTTTTMIIPSETGMDTLGAIGIIPDFFYKKITIGESLSIGLIRTVSSFELIFLSLKMLGSGAASMADFGGPIMIAQLAGQTAQAGWIPFFSFMALISVNLAFINILPIPGLDGGHILIHLIEAVIRRPMTIKARIIIQQIGMAFLLLIMITVVYNDIIRLLN</sequence>
<keyword evidence="6" id="KW-0862">Zinc</keyword>
<name>A0A381UDE1_9ZZZZ</name>
<gene>
    <name evidence="12" type="ORF">METZ01_LOCUS79080</name>
</gene>